<dbReference type="InParanoid" id="A0CFI2"/>
<name>A0CFI2_PARTE</name>
<evidence type="ECO:0000313" key="2">
    <source>
        <dbReference type="Proteomes" id="UP000000600"/>
    </source>
</evidence>
<evidence type="ECO:0008006" key="3">
    <source>
        <dbReference type="Google" id="ProtNLM"/>
    </source>
</evidence>
<gene>
    <name evidence="1" type="ORF">GSPATT00037988001</name>
</gene>
<dbReference type="EMBL" id="CT868070">
    <property type="protein sequence ID" value="CAK69549.1"/>
    <property type="molecule type" value="Genomic_DNA"/>
</dbReference>
<organism evidence="1 2">
    <name type="scientific">Paramecium tetraurelia</name>
    <dbReference type="NCBI Taxonomy" id="5888"/>
    <lineage>
        <taxon>Eukaryota</taxon>
        <taxon>Sar</taxon>
        <taxon>Alveolata</taxon>
        <taxon>Ciliophora</taxon>
        <taxon>Intramacronucleata</taxon>
        <taxon>Oligohymenophorea</taxon>
        <taxon>Peniculida</taxon>
        <taxon>Parameciidae</taxon>
        <taxon>Paramecium</taxon>
    </lineage>
</organism>
<dbReference type="GeneID" id="5022743"/>
<evidence type="ECO:0000313" key="1">
    <source>
        <dbReference type="EMBL" id="CAK69549.1"/>
    </source>
</evidence>
<protein>
    <recommendedName>
        <fullName evidence="3">Transmembrane protein</fullName>
    </recommendedName>
</protein>
<dbReference type="RefSeq" id="XP_001436946.1">
    <property type="nucleotide sequence ID" value="XM_001436909.1"/>
</dbReference>
<dbReference type="KEGG" id="ptm:GSPATT00037988001"/>
<dbReference type="PANTHER" id="PTHR11319">
    <property type="entry name" value="G PROTEIN-COUPLED RECEPTOR-RELATED"/>
    <property type="match status" value="1"/>
</dbReference>
<reference evidence="1 2" key="1">
    <citation type="journal article" date="2006" name="Nature">
        <title>Global trends of whole-genome duplications revealed by the ciliate Paramecium tetraurelia.</title>
        <authorList>
            <consortium name="Genoscope"/>
            <person name="Aury J.-M."/>
            <person name="Jaillon O."/>
            <person name="Duret L."/>
            <person name="Noel B."/>
            <person name="Jubin C."/>
            <person name="Porcel B.M."/>
            <person name="Segurens B."/>
            <person name="Daubin V."/>
            <person name="Anthouard V."/>
            <person name="Aiach N."/>
            <person name="Arnaiz O."/>
            <person name="Billaut A."/>
            <person name="Beisson J."/>
            <person name="Blanc I."/>
            <person name="Bouhouche K."/>
            <person name="Camara F."/>
            <person name="Duharcourt S."/>
            <person name="Guigo R."/>
            <person name="Gogendeau D."/>
            <person name="Katinka M."/>
            <person name="Keller A.-M."/>
            <person name="Kissmehl R."/>
            <person name="Klotz C."/>
            <person name="Koll F."/>
            <person name="Le Moue A."/>
            <person name="Lepere C."/>
            <person name="Malinsky S."/>
            <person name="Nowacki M."/>
            <person name="Nowak J.K."/>
            <person name="Plattner H."/>
            <person name="Poulain J."/>
            <person name="Ruiz F."/>
            <person name="Serrano V."/>
            <person name="Zagulski M."/>
            <person name="Dessen P."/>
            <person name="Betermier M."/>
            <person name="Weissenbach J."/>
            <person name="Scarpelli C."/>
            <person name="Schachter V."/>
            <person name="Sperling L."/>
            <person name="Meyer E."/>
            <person name="Cohen J."/>
            <person name="Wincker P."/>
        </authorList>
    </citation>
    <scope>NUCLEOTIDE SEQUENCE [LARGE SCALE GENOMIC DNA]</scope>
    <source>
        <strain evidence="1 2">Stock d4-2</strain>
    </source>
</reference>
<dbReference type="PANTHER" id="PTHR11319:SF35">
    <property type="entry name" value="OUTER MEMBRANE PROTEIN PMPC-RELATED"/>
    <property type="match status" value="1"/>
</dbReference>
<dbReference type="Proteomes" id="UP000000600">
    <property type="component" value="Unassembled WGS sequence"/>
</dbReference>
<dbReference type="HOGENOM" id="CLU_648067_0_0_1"/>
<accession>A0CFI2</accession>
<sequence length="424" mass="49057">MQKIQIQYQLNQANFQIISAYCVNKYLFQLNQLSCNRTILFYQNIWLMDNQCGQNGCLCIVQEFQSQDQKQMSKLTLDTMFCYRNQAKKGGCIVSQQIGLQITNSILSEKLTEQGESIYYDGEITNLLFQNNLIVSNTAQEGGAIYLGSQSLPELNKTVNYLSNNTAHRYGNISSSHSTQLTIYTKICSFKLQYINAYLTNQSNPSELLVLKLPSGQQIQTYQYIDIDKQKYQHQQIKFRVLALNAYHEQQFHLNNSECLIQSGLQQGSQETVFTNNIQIIIEKCLMKKLKIIIQMIQLFFTELRIMKSCNSVQIPKYEDTFPYQIMDYNSKYQLILYIQTYPCELGEYKNLTDNACYLCDINKKQYSVTINATTCQFMDEDTIVSITPAQLYLKLDIGIVKLLSIVKIEQRTVQVDGNKERDL</sequence>
<proteinExistence type="predicted"/>
<keyword evidence="2" id="KW-1185">Reference proteome</keyword>
<dbReference type="AlphaFoldDB" id="A0CFI2"/>